<evidence type="ECO:0000256" key="1">
    <source>
        <dbReference type="ARBA" id="ARBA00004604"/>
    </source>
</evidence>
<gene>
    <name evidence="8" type="ORF">HAKA00212_LOCUS5708</name>
</gene>
<dbReference type="SUPFAM" id="SSF50249">
    <property type="entry name" value="Nucleic acid-binding proteins"/>
    <property type="match status" value="1"/>
</dbReference>
<dbReference type="InterPro" id="IPR003029">
    <property type="entry name" value="S1_domain"/>
</dbReference>
<dbReference type="Pfam" id="PF05843">
    <property type="entry name" value="Suf"/>
    <property type="match status" value="1"/>
</dbReference>
<keyword evidence="4" id="KW-0677">Repeat</keyword>
<proteinExistence type="predicted"/>
<keyword evidence="5" id="KW-0539">Nucleus</keyword>
<reference evidence="8" key="1">
    <citation type="submission" date="2021-01" db="EMBL/GenBank/DDBJ databases">
        <authorList>
            <person name="Corre E."/>
            <person name="Pelletier E."/>
            <person name="Niang G."/>
            <person name="Scheremetjew M."/>
            <person name="Finn R."/>
            <person name="Kale V."/>
            <person name="Holt S."/>
            <person name="Cochrane G."/>
            <person name="Meng A."/>
            <person name="Brown T."/>
            <person name="Cohen L."/>
        </authorList>
    </citation>
    <scope>NUCLEOTIDE SEQUENCE</scope>
    <source>
        <strain evidence="8">CCMP3107</strain>
    </source>
</reference>
<feature type="compositionally biased region" description="Acidic residues" evidence="6">
    <location>
        <begin position="99"/>
        <end position="123"/>
    </location>
</feature>
<dbReference type="Gene3D" id="1.25.40.10">
    <property type="entry name" value="Tetratricopeptide repeat domain"/>
    <property type="match status" value="1"/>
</dbReference>
<dbReference type="PANTHER" id="PTHR23270:SF10">
    <property type="entry name" value="PROTEIN RRP5 HOMOLOG"/>
    <property type="match status" value="1"/>
</dbReference>
<dbReference type="Gene3D" id="2.40.50.140">
    <property type="entry name" value="Nucleic acid-binding proteins"/>
    <property type="match status" value="1"/>
</dbReference>
<dbReference type="GO" id="GO:0032040">
    <property type="term" value="C:small-subunit processome"/>
    <property type="evidence" value="ECO:0007669"/>
    <property type="project" value="TreeGrafter"/>
</dbReference>
<feature type="domain" description="S1 motif" evidence="7">
    <location>
        <begin position="26"/>
        <end position="94"/>
    </location>
</feature>
<feature type="compositionally biased region" description="Acidic residues" evidence="6">
    <location>
        <begin position="232"/>
        <end position="246"/>
    </location>
</feature>
<dbReference type="InterPro" id="IPR012340">
    <property type="entry name" value="NA-bd_OB-fold"/>
</dbReference>
<dbReference type="SMART" id="SM00386">
    <property type="entry name" value="HAT"/>
    <property type="match status" value="5"/>
</dbReference>
<accession>A0A7S3UYU4</accession>
<dbReference type="GO" id="GO:0003723">
    <property type="term" value="F:RNA binding"/>
    <property type="evidence" value="ECO:0007669"/>
    <property type="project" value="TreeGrafter"/>
</dbReference>
<evidence type="ECO:0000256" key="6">
    <source>
        <dbReference type="SAM" id="MobiDB-lite"/>
    </source>
</evidence>
<keyword evidence="3" id="KW-0597">Phosphoprotein</keyword>
<keyword evidence="2" id="KW-0698">rRNA processing</keyword>
<evidence type="ECO:0000259" key="7">
    <source>
        <dbReference type="PROSITE" id="PS50126"/>
    </source>
</evidence>
<feature type="compositionally biased region" description="Acidic residues" evidence="6">
    <location>
        <begin position="168"/>
        <end position="191"/>
    </location>
</feature>
<feature type="compositionally biased region" description="Acidic residues" evidence="6">
    <location>
        <begin position="206"/>
        <end position="223"/>
    </location>
</feature>
<evidence type="ECO:0000256" key="4">
    <source>
        <dbReference type="ARBA" id="ARBA00022737"/>
    </source>
</evidence>
<dbReference type="PANTHER" id="PTHR23270">
    <property type="entry name" value="PROGRAMMED CELL DEATH PROTEIN 11 PRE-RRNA PROCESSING PROTEIN RRP5"/>
    <property type="match status" value="1"/>
</dbReference>
<dbReference type="GO" id="GO:0006364">
    <property type="term" value="P:rRNA processing"/>
    <property type="evidence" value="ECO:0007669"/>
    <property type="project" value="UniProtKB-KW"/>
</dbReference>
<feature type="compositionally biased region" description="Basic and acidic residues" evidence="6">
    <location>
        <begin position="124"/>
        <end position="133"/>
    </location>
</feature>
<dbReference type="EMBL" id="HBIU01012616">
    <property type="protein sequence ID" value="CAE0627032.1"/>
    <property type="molecule type" value="Transcribed_RNA"/>
</dbReference>
<dbReference type="InterPro" id="IPR003107">
    <property type="entry name" value="HAT"/>
</dbReference>
<dbReference type="SMART" id="SM00316">
    <property type="entry name" value="S1"/>
    <property type="match status" value="1"/>
</dbReference>
<comment type="subcellular location">
    <subcellularLocation>
        <location evidence="1">Nucleus</location>
        <location evidence="1">Nucleolus</location>
    </subcellularLocation>
</comment>
<feature type="compositionally biased region" description="Acidic residues" evidence="6">
    <location>
        <begin position="134"/>
        <end position="144"/>
    </location>
</feature>
<dbReference type="InterPro" id="IPR045209">
    <property type="entry name" value="Rrp5"/>
</dbReference>
<dbReference type="InterPro" id="IPR008847">
    <property type="entry name" value="Suf"/>
</dbReference>
<feature type="region of interest" description="Disordered" evidence="6">
    <location>
        <begin position="95"/>
        <end position="335"/>
    </location>
</feature>
<dbReference type="AlphaFoldDB" id="A0A7S3UYU4"/>
<protein>
    <recommendedName>
        <fullName evidence="7">S1 motif domain-containing protein</fullName>
    </recommendedName>
</protein>
<organism evidence="8">
    <name type="scientific">Heterosigma akashiwo</name>
    <name type="common">Chromophytic alga</name>
    <name type="synonym">Heterosigma carterae</name>
    <dbReference type="NCBI Taxonomy" id="2829"/>
    <lineage>
        <taxon>Eukaryota</taxon>
        <taxon>Sar</taxon>
        <taxon>Stramenopiles</taxon>
        <taxon>Ochrophyta</taxon>
        <taxon>Raphidophyceae</taxon>
        <taxon>Chattonellales</taxon>
        <taxon>Chattonellaceae</taxon>
        <taxon>Heterosigma</taxon>
    </lineage>
</organism>
<dbReference type="FunFam" id="2.40.50.140:FF:000103">
    <property type="entry name" value="protein RRP5 homolog"/>
    <property type="match status" value="1"/>
</dbReference>
<dbReference type="SUPFAM" id="SSF48452">
    <property type="entry name" value="TPR-like"/>
    <property type="match status" value="2"/>
</dbReference>
<dbReference type="PROSITE" id="PS50126">
    <property type="entry name" value="S1"/>
    <property type="match status" value="1"/>
</dbReference>
<dbReference type="Pfam" id="PF00575">
    <property type="entry name" value="S1"/>
    <property type="match status" value="1"/>
</dbReference>
<evidence type="ECO:0000256" key="3">
    <source>
        <dbReference type="ARBA" id="ARBA00022553"/>
    </source>
</evidence>
<evidence type="ECO:0000256" key="5">
    <source>
        <dbReference type="ARBA" id="ARBA00023242"/>
    </source>
</evidence>
<evidence type="ECO:0000256" key="2">
    <source>
        <dbReference type="ARBA" id="ARBA00022552"/>
    </source>
</evidence>
<dbReference type="InterPro" id="IPR011990">
    <property type="entry name" value="TPR-like_helical_dom_sf"/>
</dbReference>
<sequence length="596" mass="66452">MVELSLKPSDVISDGSTLKLEDLKEGLKVKGTVKKVKNYGVFVTIKGSNLTGLCHISEASDDFVENLESSFEEGDYVKAIVLKVEGKRISLGMKPSYFENDESSSSEEDGSGEESGEEGDDSDKEDKGVRPMDEDSSDEEDEVEALLNQARLKSMKSPKKKDSKEGSGDSEAEDDDDQDDSDSEDNGSEDEPAGRDKRKITKPAEESSDEEDEEEEEEEEDIAGAEAKDNKDDDDDDSDDSDDSDDEKVSSKLFGAKKPSLDIGFKWDDGESTGAKGGEGSSDEDSSDDDEEEGGGGKHSHKARQKAAERRREERALRAREAALADGEGRAAETDADHERLLVAEPNNALRWVQYMAFKLAAADADGARALAERALKTIAFRKEEERMNIWVALLNLEHKFGTPETLEQAFARAVQFNHPKRVHLRMAEIYGKSGAKEECEQLFQKAMKKFRSSKQVWMAYQEFRLRAGDGAGARALLPRALQSLAQHKHVPVVARFAHLEYDHGSAERGRTILEGLVGSYPKRLDLWNQYVDREIKQGNLPEARAVFERMISLSLSPHKMKNVFKKYLRFEMEHGDEEKAEEVKAKAQEYVRSLA</sequence>
<dbReference type="FunFam" id="1.25.40.10:FF:000065">
    <property type="entry name" value="Programmed cell death 11"/>
    <property type="match status" value="1"/>
</dbReference>
<feature type="compositionally biased region" description="Acidic residues" evidence="6">
    <location>
        <begin position="281"/>
        <end position="294"/>
    </location>
</feature>
<name>A0A7S3UYU4_HETAK</name>
<feature type="compositionally biased region" description="Basic and acidic residues" evidence="6">
    <location>
        <begin position="306"/>
        <end position="335"/>
    </location>
</feature>
<evidence type="ECO:0000313" key="8">
    <source>
        <dbReference type="EMBL" id="CAE0627032.1"/>
    </source>
</evidence>